<dbReference type="PANTHER" id="PTHR47968:SF29">
    <property type="entry name" value="KINESIN-LIKE PROTEIN"/>
    <property type="match status" value="1"/>
</dbReference>
<reference evidence="12 13" key="1">
    <citation type="submission" date="2018-07" db="EMBL/GenBank/DDBJ databases">
        <title>The complete nuclear genome of the prasinophyte Chloropicon primus (CCMP1205).</title>
        <authorList>
            <person name="Pombert J.-F."/>
            <person name="Otis C."/>
            <person name="Turmel M."/>
            <person name="Lemieux C."/>
        </authorList>
    </citation>
    <scope>NUCLEOTIDE SEQUENCE [LARGE SCALE GENOMIC DNA]</scope>
    <source>
        <strain evidence="12 13">CCMP1205</strain>
    </source>
</reference>
<dbReference type="PROSITE" id="PS50067">
    <property type="entry name" value="KINESIN_MOTOR_2"/>
    <property type="match status" value="1"/>
</dbReference>
<evidence type="ECO:0000313" key="12">
    <source>
        <dbReference type="EMBL" id="QDZ22315.1"/>
    </source>
</evidence>
<dbReference type="InterPro" id="IPR027640">
    <property type="entry name" value="Kinesin-like_fam"/>
</dbReference>
<feature type="region of interest" description="Disordered" evidence="10">
    <location>
        <begin position="706"/>
        <end position="805"/>
    </location>
</feature>
<protein>
    <recommendedName>
        <fullName evidence="8">Kinesin-like protein</fullName>
    </recommendedName>
</protein>
<feature type="compositionally biased region" description="Basic residues" evidence="10">
    <location>
        <begin position="794"/>
        <end position="805"/>
    </location>
</feature>
<evidence type="ECO:0000256" key="4">
    <source>
        <dbReference type="ARBA" id="ARBA00023054"/>
    </source>
</evidence>
<evidence type="ECO:0000256" key="1">
    <source>
        <dbReference type="ARBA" id="ARBA00022701"/>
    </source>
</evidence>
<dbReference type="STRING" id="1764295.A0A5B8MRN8"/>
<organism evidence="12 13">
    <name type="scientific">Chloropicon primus</name>
    <dbReference type="NCBI Taxonomy" id="1764295"/>
    <lineage>
        <taxon>Eukaryota</taxon>
        <taxon>Viridiplantae</taxon>
        <taxon>Chlorophyta</taxon>
        <taxon>Chloropicophyceae</taxon>
        <taxon>Chloropicales</taxon>
        <taxon>Chloropicaceae</taxon>
        <taxon>Chloropicon</taxon>
    </lineage>
</organism>
<dbReference type="EMBL" id="CP031040">
    <property type="protein sequence ID" value="QDZ22315.1"/>
    <property type="molecule type" value="Genomic_DNA"/>
</dbReference>
<dbReference type="GO" id="GO:0005874">
    <property type="term" value="C:microtubule"/>
    <property type="evidence" value="ECO:0007669"/>
    <property type="project" value="UniProtKB-KW"/>
</dbReference>
<dbReference type="OrthoDB" id="3176171at2759"/>
<dbReference type="Proteomes" id="UP000316726">
    <property type="component" value="Chromosome 7"/>
</dbReference>
<evidence type="ECO:0000256" key="9">
    <source>
        <dbReference type="SAM" id="Coils"/>
    </source>
</evidence>
<evidence type="ECO:0000256" key="6">
    <source>
        <dbReference type="ARBA" id="ARBA00060769"/>
    </source>
</evidence>
<keyword evidence="13" id="KW-1185">Reference proteome</keyword>
<dbReference type="PROSITE" id="PS00411">
    <property type="entry name" value="KINESIN_MOTOR_1"/>
    <property type="match status" value="1"/>
</dbReference>
<dbReference type="PANTHER" id="PTHR47968">
    <property type="entry name" value="CENTROMERE PROTEIN E"/>
    <property type="match status" value="1"/>
</dbReference>
<evidence type="ECO:0000259" key="11">
    <source>
        <dbReference type="PROSITE" id="PS50067"/>
    </source>
</evidence>
<keyword evidence="5 7" id="KW-0505">Motor protein</keyword>
<evidence type="ECO:0000256" key="8">
    <source>
        <dbReference type="RuleBase" id="RU000394"/>
    </source>
</evidence>
<dbReference type="GO" id="GO:0003777">
    <property type="term" value="F:microtubule motor activity"/>
    <property type="evidence" value="ECO:0007669"/>
    <property type="project" value="InterPro"/>
</dbReference>
<feature type="compositionally biased region" description="Low complexity" evidence="10">
    <location>
        <begin position="757"/>
        <end position="768"/>
    </location>
</feature>
<feature type="coiled-coil region" evidence="9">
    <location>
        <begin position="384"/>
        <end position="418"/>
    </location>
</feature>
<keyword evidence="2 7" id="KW-0547">Nucleotide-binding</keyword>
<dbReference type="SMART" id="SM00129">
    <property type="entry name" value="KISc"/>
    <property type="match status" value="1"/>
</dbReference>
<name>A0A5B8MRN8_9CHLO</name>
<feature type="domain" description="Kinesin motor" evidence="11">
    <location>
        <begin position="32"/>
        <end position="376"/>
    </location>
</feature>
<dbReference type="InterPro" id="IPR027417">
    <property type="entry name" value="P-loop_NTPase"/>
</dbReference>
<dbReference type="SUPFAM" id="SSF52540">
    <property type="entry name" value="P-loop containing nucleoside triphosphate hydrolases"/>
    <property type="match status" value="1"/>
</dbReference>
<feature type="binding site" evidence="7">
    <location>
        <begin position="132"/>
        <end position="139"/>
    </location>
    <ligand>
        <name>ATP</name>
        <dbReference type="ChEBI" id="CHEBI:30616"/>
    </ligand>
</feature>
<dbReference type="GO" id="GO:0008017">
    <property type="term" value="F:microtubule binding"/>
    <property type="evidence" value="ECO:0007669"/>
    <property type="project" value="InterPro"/>
</dbReference>
<sequence length="805" mass="89759">MGSKDMEKLAELVDASLKFTRVLKKKGVSQATLQVAVRCRPLTPTERSLGSRPITRLVDNKIVVVMDPEPNHQNHNMYGKGHSSAAQKREKKYVFDVAFDGSCDNREIYGKTVGNLVPGVLRGLNATVFAYGATGSGKTYTMVGSNMDPGLMVLSLRDIFEHIDRDTEKQIDVTCSYLEVYNEIIYDLLQPTAAQRGLDLREDPENGPQVAGLRRLKVHSAEKIFQLLREGNLRRRTESTDANAESSRSHAVLEIVVRRSDKNHYAKNVYTGKLALVDLAGAERAHETNNQGQQLRDGANINRSLLALANCINALGKRKKKGFVFVPFRNSKLTRLLKDGLCGNSRTIMIATCASADSQYSHTVNTLKYADRAKEIKTHVRIDKKTVDTHIAEYQRMIDALQEENRDLKMAVQAMTGAKWQGIQNIPKFDALSRPALEAAKTPQPKKAAKVEKDTKDEQKAAWMRRTSESMKTLCVNRSKCQQELLEAHQRKVRHQIDAEMIAEQIQIKLKSDETHEIQMLNQRKSDATISLSDSNASVAHLENTMSSYDAQLAILEAEIESSSASVERDALRLQAVAGRRETENIFSKIDAKARSSIIMEQNSVISCLWQILERHGVTQDMATETAWKSKIFPQSSSGKDPTAFFQDYKSVNNSEQKEILKKALTGYKNDLDTKQWSDLSSITASTTEKASKATARMAEAAVLVQATKNDPNPNPASKAARTNTLRSSDAISSNTKFQEKMSNLENSKPVVRQAFGSPSSKENSNPKLKSKSKKSAESKKGKNVQQIGNLKLAMRKRRQSITER</sequence>
<evidence type="ECO:0000256" key="3">
    <source>
        <dbReference type="ARBA" id="ARBA00022840"/>
    </source>
</evidence>
<dbReference type="Gene3D" id="3.40.850.10">
    <property type="entry name" value="Kinesin motor domain"/>
    <property type="match status" value="1"/>
</dbReference>
<proteinExistence type="inferred from homology"/>
<accession>A0A5B8MRN8</accession>
<dbReference type="GO" id="GO:0005524">
    <property type="term" value="F:ATP binding"/>
    <property type="evidence" value="ECO:0007669"/>
    <property type="project" value="UniProtKB-UniRule"/>
</dbReference>
<dbReference type="FunFam" id="3.40.850.10:FF:000056">
    <property type="entry name" value="Kinesin-like protein"/>
    <property type="match status" value="1"/>
</dbReference>
<feature type="compositionally biased region" description="Basic and acidic residues" evidence="10">
    <location>
        <begin position="449"/>
        <end position="458"/>
    </location>
</feature>
<dbReference type="GO" id="GO:0007018">
    <property type="term" value="P:microtubule-based movement"/>
    <property type="evidence" value="ECO:0007669"/>
    <property type="project" value="InterPro"/>
</dbReference>
<dbReference type="AlphaFoldDB" id="A0A5B8MRN8"/>
<gene>
    <name evidence="12" type="ORF">A3770_07p48330</name>
</gene>
<dbReference type="InterPro" id="IPR001752">
    <property type="entry name" value="Kinesin_motor_dom"/>
</dbReference>
<comment type="similarity">
    <text evidence="6">Belongs to the TRAFAC class myosin-kinesin ATPase superfamily. Kinesin family. KIN-8 subfamily.</text>
</comment>
<evidence type="ECO:0000256" key="7">
    <source>
        <dbReference type="PROSITE-ProRule" id="PRU00283"/>
    </source>
</evidence>
<feature type="compositionally biased region" description="Polar residues" evidence="10">
    <location>
        <begin position="721"/>
        <end position="747"/>
    </location>
</feature>
<dbReference type="InterPro" id="IPR019821">
    <property type="entry name" value="Kinesin_motor_CS"/>
</dbReference>
<evidence type="ECO:0000256" key="2">
    <source>
        <dbReference type="ARBA" id="ARBA00022741"/>
    </source>
</evidence>
<feature type="region of interest" description="Disordered" evidence="10">
    <location>
        <begin position="438"/>
        <end position="458"/>
    </location>
</feature>
<dbReference type="Pfam" id="PF00225">
    <property type="entry name" value="Kinesin"/>
    <property type="match status" value="1"/>
</dbReference>
<keyword evidence="3 7" id="KW-0067">ATP-binding</keyword>
<dbReference type="InterPro" id="IPR036961">
    <property type="entry name" value="Kinesin_motor_dom_sf"/>
</dbReference>
<dbReference type="PRINTS" id="PR00380">
    <property type="entry name" value="KINESINHEAVY"/>
</dbReference>
<evidence type="ECO:0000313" key="13">
    <source>
        <dbReference type="Proteomes" id="UP000316726"/>
    </source>
</evidence>
<evidence type="ECO:0000256" key="5">
    <source>
        <dbReference type="ARBA" id="ARBA00023175"/>
    </source>
</evidence>
<keyword evidence="1 8" id="KW-0493">Microtubule</keyword>
<keyword evidence="4 9" id="KW-0175">Coiled coil</keyword>
<evidence type="ECO:0000256" key="10">
    <source>
        <dbReference type="SAM" id="MobiDB-lite"/>
    </source>
</evidence>